<dbReference type="EMBL" id="JARKIB010000246">
    <property type="protein sequence ID" value="KAJ7719950.1"/>
    <property type="molecule type" value="Genomic_DNA"/>
</dbReference>
<accession>A0AAD7HHH5</accession>
<organism evidence="1 2">
    <name type="scientific">Mycena metata</name>
    <dbReference type="NCBI Taxonomy" id="1033252"/>
    <lineage>
        <taxon>Eukaryota</taxon>
        <taxon>Fungi</taxon>
        <taxon>Dikarya</taxon>
        <taxon>Basidiomycota</taxon>
        <taxon>Agaricomycotina</taxon>
        <taxon>Agaricomycetes</taxon>
        <taxon>Agaricomycetidae</taxon>
        <taxon>Agaricales</taxon>
        <taxon>Marasmiineae</taxon>
        <taxon>Mycenaceae</taxon>
        <taxon>Mycena</taxon>
    </lineage>
</organism>
<reference evidence="1" key="1">
    <citation type="submission" date="2023-03" db="EMBL/GenBank/DDBJ databases">
        <title>Massive genome expansion in bonnet fungi (Mycena s.s.) driven by repeated elements and novel gene families across ecological guilds.</title>
        <authorList>
            <consortium name="Lawrence Berkeley National Laboratory"/>
            <person name="Harder C.B."/>
            <person name="Miyauchi S."/>
            <person name="Viragh M."/>
            <person name="Kuo A."/>
            <person name="Thoen E."/>
            <person name="Andreopoulos B."/>
            <person name="Lu D."/>
            <person name="Skrede I."/>
            <person name="Drula E."/>
            <person name="Henrissat B."/>
            <person name="Morin E."/>
            <person name="Kohler A."/>
            <person name="Barry K."/>
            <person name="LaButti K."/>
            <person name="Morin E."/>
            <person name="Salamov A."/>
            <person name="Lipzen A."/>
            <person name="Mereny Z."/>
            <person name="Hegedus B."/>
            <person name="Baldrian P."/>
            <person name="Stursova M."/>
            <person name="Weitz H."/>
            <person name="Taylor A."/>
            <person name="Grigoriev I.V."/>
            <person name="Nagy L.G."/>
            <person name="Martin F."/>
            <person name="Kauserud H."/>
        </authorList>
    </citation>
    <scope>NUCLEOTIDE SEQUENCE</scope>
    <source>
        <strain evidence="1">CBHHK182m</strain>
    </source>
</reference>
<dbReference type="AlphaFoldDB" id="A0AAD7HHH5"/>
<protein>
    <submittedName>
        <fullName evidence="1">Uncharacterized protein</fullName>
    </submittedName>
</protein>
<evidence type="ECO:0000313" key="2">
    <source>
        <dbReference type="Proteomes" id="UP001215598"/>
    </source>
</evidence>
<keyword evidence="2" id="KW-1185">Reference proteome</keyword>
<sequence length="71" mass="7958">MARIECLDRKVDLSYTLDAWSKAGQGKLAGRLCYACEEVAKNMYDAGRKKAWSLLPSFFGLPAWTELKDAV</sequence>
<gene>
    <name evidence="1" type="ORF">B0H16DRAFT_1605569</name>
</gene>
<comment type="caution">
    <text evidence="1">The sequence shown here is derived from an EMBL/GenBank/DDBJ whole genome shotgun (WGS) entry which is preliminary data.</text>
</comment>
<dbReference type="Proteomes" id="UP001215598">
    <property type="component" value="Unassembled WGS sequence"/>
</dbReference>
<proteinExistence type="predicted"/>
<name>A0AAD7HHH5_9AGAR</name>
<evidence type="ECO:0000313" key="1">
    <source>
        <dbReference type="EMBL" id="KAJ7719950.1"/>
    </source>
</evidence>